<feature type="binding site" evidence="9">
    <location>
        <position position="83"/>
    </location>
    <ligand>
        <name>Zn(2+)</name>
        <dbReference type="ChEBI" id="CHEBI:29105"/>
        <label>1</label>
    </ligand>
</feature>
<dbReference type="SUPFAM" id="SSF53187">
    <property type="entry name" value="Zn-dependent exopeptidases"/>
    <property type="match status" value="1"/>
</dbReference>
<evidence type="ECO:0000256" key="2">
    <source>
        <dbReference type="ARBA" id="ARBA00022670"/>
    </source>
</evidence>
<dbReference type="GO" id="GO:0045148">
    <property type="term" value="F:tripeptide aminopeptidase activity"/>
    <property type="evidence" value="ECO:0007669"/>
    <property type="project" value="UniProtKB-UniRule"/>
</dbReference>
<dbReference type="PANTHER" id="PTHR42994">
    <property type="entry name" value="PEPTIDASE T"/>
    <property type="match status" value="1"/>
</dbReference>
<keyword evidence="2" id="KW-0645">Protease</keyword>
<dbReference type="InterPro" id="IPR011650">
    <property type="entry name" value="Peptidase_M20_dimer"/>
</dbReference>
<proteinExistence type="inferred from homology"/>
<gene>
    <name evidence="11" type="primary">pepT</name>
    <name evidence="11" type="ORF">NCTC10665_01837</name>
</gene>
<organism evidence="11 12">
    <name type="scientific">Haemophilus parainfluenzae</name>
    <dbReference type="NCBI Taxonomy" id="729"/>
    <lineage>
        <taxon>Bacteria</taxon>
        <taxon>Pseudomonadati</taxon>
        <taxon>Pseudomonadota</taxon>
        <taxon>Gammaproteobacteria</taxon>
        <taxon>Pasteurellales</taxon>
        <taxon>Pasteurellaceae</taxon>
        <taxon>Haemophilus</taxon>
    </lineage>
</organism>
<keyword evidence="5 9" id="KW-0862">Zinc</keyword>
<evidence type="ECO:0000313" key="11">
    <source>
        <dbReference type="EMBL" id="VEI33122.1"/>
    </source>
</evidence>
<dbReference type="InterPro" id="IPR036264">
    <property type="entry name" value="Bact_exopeptidase_dim_dom"/>
</dbReference>
<dbReference type="SUPFAM" id="SSF55031">
    <property type="entry name" value="Bacterial exopeptidase dimerisation domain"/>
    <property type="match status" value="1"/>
</dbReference>
<dbReference type="InterPro" id="IPR002933">
    <property type="entry name" value="Peptidase_M20"/>
</dbReference>
<evidence type="ECO:0000256" key="1">
    <source>
        <dbReference type="ARBA" id="ARBA00009692"/>
    </source>
</evidence>
<dbReference type="NCBIfam" id="NF009920">
    <property type="entry name" value="PRK13381.1"/>
    <property type="match status" value="1"/>
</dbReference>
<dbReference type="GO" id="GO:0005829">
    <property type="term" value="C:cytosol"/>
    <property type="evidence" value="ECO:0007669"/>
    <property type="project" value="TreeGrafter"/>
</dbReference>
<dbReference type="Pfam" id="PF07687">
    <property type="entry name" value="M20_dimer"/>
    <property type="match status" value="1"/>
</dbReference>
<feature type="binding site" evidence="9">
    <location>
        <position position="145"/>
    </location>
    <ligand>
        <name>Zn(2+)</name>
        <dbReference type="ChEBI" id="CHEBI:29105"/>
        <label>1</label>
    </ligand>
</feature>
<feature type="binding site" evidence="9">
    <location>
        <position position="384"/>
    </location>
    <ligand>
        <name>Zn(2+)</name>
        <dbReference type="ChEBI" id="CHEBI:29105"/>
        <label>2</label>
    </ligand>
</feature>
<dbReference type="GO" id="GO:0006518">
    <property type="term" value="P:peptide metabolic process"/>
    <property type="evidence" value="ECO:0007669"/>
    <property type="project" value="InterPro"/>
</dbReference>
<evidence type="ECO:0000313" key="12">
    <source>
        <dbReference type="Proteomes" id="UP000268879"/>
    </source>
</evidence>
<keyword evidence="11" id="KW-0031">Aminopeptidase</keyword>
<evidence type="ECO:0000256" key="8">
    <source>
        <dbReference type="PIRSR" id="PIRSR037215-1"/>
    </source>
</evidence>
<feature type="active site" description="Proton acceptor" evidence="8">
    <location>
        <position position="178"/>
    </location>
</feature>
<accession>A0A448Q8A7</accession>
<feature type="active site" evidence="8">
    <location>
        <position position="85"/>
    </location>
</feature>
<keyword evidence="6" id="KW-0482">Metalloprotease</keyword>
<evidence type="ECO:0000256" key="3">
    <source>
        <dbReference type="ARBA" id="ARBA00022723"/>
    </source>
</evidence>
<protein>
    <recommendedName>
        <fullName evidence="7">Peptidase T</fullName>
        <ecNumber evidence="7">3.4.11.4</ecNumber>
    </recommendedName>
</protein>
<dbReference type="Gene3D" id="3.30.70.360">
    <property type="match status" value="1"/>
</dbReference>
<dbReference type="GO" id="GO:0008237">
    <property type="term" value="F:metallopeptidase activity"/>
    <property type="evidence" value="ECO:0007669"/>
    <property type="project" value="UniProtKB-KW"/>
</dbReference>
<dbReference type="EC" id="3.4.11.4" evidence="7"/>
<feature type="binding site" evidence="9">
    <location>
        <position position="201"/>
    </location>
    <ligand>
        <name>Zn(2+)</name>
        <dbReference type="ChEBI" id="CHEBI:29105"/>
        <label>1</label>
    </ligand>
</feature>
<dbReference type="PROSITE" id="PS00758">
    <property type="entry name" value="ARGE_DAPE_CPG2_1"/>
    <property type="match status" value="1"/>
</dbReference>
<dbReference type="InterPro" id="IPR010161">
    <property type="entry name" value="Peptidase_M20B"/>
</dbReference>
<dbReference type="PROSITE" id="PS00759">
    <property type="entry name" value="ARGE_DAPE_CPG2_2"/>
    <property type="match status" value="1"/>
</dbReference>
<feature type="domain" description="Peptidase M20 dimerisation" evidence="10">
    <location>
        <begin position="210"/>
        <end position="307"/>
    </location>
</feature>
<dbReference type="NCBIfam" id="TIGR01882">
    <property type="entry name" value="peptidase-T"/>
    <property type="match status" value="1"/>
</dbReference>
<feature type="binding site" evidence="9">
    <location>
        <position position="179"/>
    </location>
    <ligand>
        <name>Zn(2+)</name>
        <dbReference type="ChEBI" id="CHEBI:29105"/>
        <label>2</label>
    </ligand>
</feature>
<dbReference type="EMBL" id="LR134481">
    <property type="protein sequence ID" value="VEI33122.1"/>
    <property type="molecule type" value="Genomic_DNA"/>
</dbReference>
<dbReference type="RefSeq" id="WP_049356540.1">
    <property type="nucleotide sequence ID" value="NZ_JVYT01000050.1"/>
</dbReference>
<dbReference type="OrthoDB" id="9804934at2"/>
<evidence type="ECO:0000256" key="6">
    <source>
        <dbReference type="ARBA" id="ARBA00023049"/>
    </source>
</evidence>
<feature type="binding site" evidence="9">
    <location>
        <position position="145"/>
    </location>
    <ligand>
        <name>Zn(2+)</name>
        <dbReference type="ChEBI" id="CHEBI:29105"/>
        <label>2</label>
    </ligand>
</feature>
<dbReference type="GO" id="GO:0006508">
    <property type="term" value="P:proteolysis"/>
    <property type="evidence" value="ECO:0007669"/>
    <property type="project" value="UniProtKB-UniRule"/>
</dbReference>
<keyword evidence="3 9" id="KW-0479">Metal-binding</keyword>
<dbReference type="AlphaFoldDB" id="A0A448Q8A7"/>
<evidence type="ECO:0000256" key="9">
    <source>
        <dbReference type="PIRSR" id="PIRSR037215-2"/>
    </source>
</evidence>
<comment type="cofactor">
    <cofactor evidence="9">
        <name>Zn(2+)</name>
        <dbReference type="ChEBI" id="CHEBI:29105"/>
    </cofactor>
    <text evidence="9">Binds 2 Zn(2+) ions per subunit.</text>
</comment>
<dbReference type="PANTHER" id="PTHR42994:SF1">
    <property type="entry name" value="PEPTIDASE T"/>
    <property type="match status" value="1"/>
</dbReference>
<dbReference type="CDD" id="cd03892">
    <property type="entry name" value="M20_peptT"/>
    <property type="match status" value="1"/>
</dbReference>
<dbReference type="GO" id="GO:0008270">
    <property type="term" value="F:zinc ion binding"/>
    <property type="evidence" value="ECO:0007669"/>
    <property type="project" value="InterPro"/>
</dbReference>
<comment type="similarity">
    <text evidence="1">Belongs to the peptidase M20B family.</text>
</comment>
<evidence type="ECO:0000256" key="5">
    <source>
        <dbReference type="ARBA" id="ARBA00022833"/>
    </source>
</evidence>
<evidence type="ECO:0000259" key="10">
    <source>
        <dbReference type="Pfam" id="PF07687"/>
    </source>
</evidence>
<dbReference type="Gene3D" id="3.40.630.10">
    <property type="entry name" value="Zn peptidases"/>
    <property type="match status" value="1"/>
</dbReference>
<evidence type="ECO:0000256" key="4">
    <source>
        <dbReference type="ARBA" id="ARBA00022801"/>
    </source>
</evidence>
<dbReference type="NCBIfam" id="NF003976">
    <property type="entry name" value="PRK05469.1"/>
    <property type="match status" value="1"/>
</dbReference>
<reference evidence="11 12" key="1">
    <citation type="submission" date="2018-12" db="EMBL/GenBank/DDBJ databases">
        <authorList>
            <consortium name="Pathogen Informatics"/>
        </authorList>
    </citation>
    <scope>NUCLEOTIDE SEQUENCE [LARGE SCALE GENOMIC DNA]</scope>
    <source>
        <strain evidence="11 12">NCTC10665</strain>
    </source>
</reference>
<evidence type="ECO:0000256" key="7">
    <source>
        <dbReference type="NCBIfam" id="TIGR01882"/>
    </source>
</evidence>
<name>A0A448Q8A7_HAEPA</name>
<dbReference type="InterPro" id="IPR001261">
    <property type="entry name" value="ArgE/DapE_CS"/>
</dbReference>
<dbReference type="Pfam" id="PF01546">
    <property type="entry name" value="Peptidase_M20"/>
    <property type="match status" value="1"/>
</dbReference>
<dbReference type="Proteomes" id="UP000268879">
    <property type="component" value="Chromosome"/>
</dbReference>
<dbReference type="PIRSF" id="PIRSF037215">
    <property type="entry name" value="Peptidase_M20B"/>
    <property type="match status" value="1"/>
</dbReference>
<sequence length="412" mass="45985">MEEQDYNKLLERFLTYVAFDTQSKSSAKHSPSSVGQMKLALHLQQELIELGLQDVNVTKHAIVTAYLPSNHPELTQTIGFISHLDTSPQCSGKNVQPEVIENYRGGDIALGLGIEFISPVYYPFLHQLIGKTLIVTDGTTLLGADNKAGIAEIMTVLSILQRENIAHCNIRVAFTPDEEIGLGMHYFPLDDFPCDWAYTIDGGEVGELEYENFNAATAKITFKGRSIHPGYAKNKLVNALTLACEFQQGFPKDDVPEKTSGKEGFFHLDDFKGDIEKVELHYLIRDFDQAHFEQRKAFIYQLVEKFNREKSLKEPVECVIEDSYKNMYDTVKNVPLAIKLADAAMKACGITPNHKLIRGGTDGAFLAEKGLACPNIFTGGYNFHSKHELITLEGMGKSVEVILQIVKVCKLM</sequence>
<keyword evidence="4 11" id="KW-0378">Hydrolase</keyword>